<dbReference type="Pfam" id="PF09587">
    <property type="entry name" value="PGA_cap"/>
    <property type="match status" value="1"/>
</dbReference>
<dbReference type="InterPro" id="IPR019079">
    <property type="entry name" value="Capsule_synth_CapA"/>
</dbReference>
<dbReference type="InterPro" id="IPR052169">
    <property type="entry name" value="CW_Biosynth-Accessory"/>
</dbReference>
<comment type="similarity">
    <text evidence="1">Belongs to the CapA family.</text>
</comment>
<dbReference type="SMART" id="SM00854">
    <property type="entry name" value="PGA_cap"/>
    <property type="match status" value="1"/>
</dbReference>
<name>A0A967AY54_9FLAO</name>
<evidence type="ECO:0000256" key="1">
    <source>
        <dbReference type="ARBA" id="ARBA00005662"/>
    </source>
</evidence>
<gene>
    <name evidence="3" type="ORF">FK220_010340</name>
</gene>
<reference evidence="3" key="1">
    <citation type="submission" date="2019-07" db="EMBL/GenBank/DDBJ databases">
        <authorList>
            <person name="De-Chao Zhang Q."/>
        </authorList>
    </citation>
    <scope>NUCLEOTIDE SEQUENCE</scope>
    <source>
        <strain evidence="3">TP-CH-4</strain>
    </source>
</reference>
<accession>A0A967AY54</accession>
<dbReference type="CDD" id="cd07381">
    <property type="entry name" value="MPP_CapA"/>
    <property type="match status" value="1"/>
</dbReference>
<dbReference type="Gene3D" id="3.60.21.10">
    <property type="match status" value="1"/>
</dbReference>
<evidence type="ECO:0000313" key="4">
    <source>
        <dbReference type="Proteomes" id="UP000707206"/>
    </source>
</evidence>
<evidence type="ECO:0000259" key="2">
    <source>
        <dbReference type="SMART" id="SM00854"/>
    </source>
</evidence>
<dbReference type="EMBL" id="VIKU02000002">
    <property type="protein sequence ID" value="NHF59742.1"/>
    <property type="molecule type" value="Genomic_DNA"/>
</dbReference>
<proteinExistence type="inferred from homology"/>
<organism evidence="3 4">
    <name type="scientific">Pelagihabitans pacificus</name>
    <dbReference type="NCBI Taxonomy" id="2696054"/>
    <lineage>
        <taxon>Bacteria</taxon>
        <taxon>Pseudomonadati</taxon>
        <taxon>Bacteroidota</taxon>
        <taxon>Flavobacteriia</taxon>
        <taxon>Flavobacteriales</taxon>
        <taxon>Flavobacteriaceae</taxon>
        <taxon>Pelagihabitans</taxon>
    </lineage>
</organism>
<dbReference type="PANTHER" id="PTHR33393">
    <property type="entry name" value="POLYGLUTAMINE SYNTHESIS ACCESSORY PROTEIN RV0574C-RELATED"/>
    <property type="match status" value="1"/>
</dbReference>
<protein>
    <submittedName>
        <fullName evidence="3">CapA family protein</fullName>
    </submittedName>
</protein>
<feature type="domain" description="Capsule synthesis protein CapA" evidence="2">
    <location>
        <begin position="1"/>
        <end position="272"/>
    </location>
</feature>
<sequence length="353" mass="39975">MTGRGVDQILPHPSHPMLYESYVKDARHYVELAEKVNGPIDRPVTYNYLWGDKLQQIREADARIINLETSITYSEHFADKGINYRMHPENIPCLTVAHIDCCVLANNHIMDWGQEGLLETLETLEEVGIACCGAGRDRKEAETPAVVQVGKKGRVLVFSFGTTSSGISHGWKATENRPGVNLLNDFSMETIKRISRLITKYKQPGDVAIASIHWGGNWGYDIPKAHRQFAHDLIDFARVDIVHGHSSHHFLGIEVYQRKAIIYGCGDLLNDYEGIAGHESYKAHLGFLYFVKVDALGQLVSLQMVPTEVKKFQITRPNKKNRARMQKVLSRECKQFGTTVEWADKDTLNLEWT</sequence>
<comment type="caution">
    <text evidence="3">The sequence shown here is derived from an EMBL/GenBank/DDBJ whole genome shotgun (WGS) entry which is preliminary data.</text>
</comment>
<dbReference type="InterPro" id="IPR029052">
    <property type="entry name" value="Metallo-depent_PP-like"/>
</dbReference>
<dbReference type="SUPFAM" id="SSF56300">
    <property type="entry name" value="Metallo-dependent phosphatases"/>
    <property type="match status" value="1"/>
</dbReference>
<dbReference type="AlphaFoldDB" id="A0A967AY54"/>
<evidence type="ECO:0000313" key="3">
    <source>
        <dbReference type="EMBL" id="NHF59742.1"/>
    </source>
</evidence>
<dbReference type="Proteomes" id="UP000707206">
    <property type="component" value="Unassembled WGS sequence"/>
</dbReference>
<reference evidence="3" key="2">
    <citation type="submission" date="2020-03" db="EMBL/GenBank/DDBJ databases">
        <title>Flavobacteriaceae bacterium strain TP-CH-4, a member of the family Flavobacteriaceae isolated from a deep-sea seamount.</title>
        <authorList>
            <person name="Zhang D.-C."/>
        </authorList>
    </citation>
    <scope>NUCLEOTIDE SEQUENCE</scope>
    <source>
        <strain evidence="3">TP-CH-4</strain>
    </source>
</reference>
<dbReference type="PANTHER" id="PTHR33393:SF11">
    <property type="entry name" value="POLYGLUTAMINE SYNTHESIS ACCESSORY PROTEIN RV0574C-RELATED"/>
    <property type="match status" value="1"/>
</dbReference>
<keyword evidence="4" id="KW-1185">Reference proteome</keyword>